<proteinExistence type="predicted"/>
<accession>A0A449IRH4</accession>
<gene>
    <name evidence="1" type="ORF">NCTC10754_04714</name>
</gene>
<organism evidence="1 2">
    <name type="scientific">Pseudomonas fragi</name>
    <dbReference type="NCBI Taxonomy" id="296"/>
    <lineage>
        <taxon>Bacteria</taxon>
        <taxon>Pseudomonadati</taxon>
        <taxon>Pseudomonadota</taxon>
        <taxon>Gammaproteobacteria</taxon>
        <taxon>Pseudomonadales</taxon>
        <taxon>Pseudomonadaceae</taxon>
        <taxon>Pseudomonas</taxon>
    </lineage>
</organism>
<evidence type="ECO:0000313" key="1">
    <source>
        <dbReference type="EMBL" id="VFB22030.1"/>
    </source>
</evidence>
<reference evidence="1 2" key="1">
    <citation type="submission" date="2019-02" db="EMBL/GenBank/DDBJ databases">
        <authorList>
            <consortium name="Pathogen Informatics"/>
        </authorList>
    </citation>
    <scope>NUCLEOTIDE SEQUENCE [LARGE SCALE GENOMIC DNA]</scope>
    <source>
        <strain evidence="1 2">3012STDY7103891</strain>
    </source>
</reference>
<dbReference type="AlphaFoldDB" id="A0A449IRH4"/>
<name>A0A449IRH4_PSEFR</name>
<dbReference type="EMBL" id="CAACYJ010000040">
    <property type="protein sequence ID" value="VFB22030.1"/>
    <property type="molecule type" value="Genomic_DNA"/>
</dbReference>
<protein>
    <submittedName>
        <fullName evidence="1">Uncharacterized protein</fullName>
    </submittedName>
</protein>
<sequence>MRDDVVVASAPMSDFFRNTTPQQKRAAYTLAVGKLIESQISTIESAEAIKMSQK</sequence>
<dbReference type="Proteomes" id="UP000330809">
    <property type="component" value="Unassembled WGS sequence"/>
</dbReference>
<evidence type="ECO:0000313" key="2">
    <source>
        <dbReference type="Proteomes" id="UP000330809"/>
    </source>
</evidence>